<proteinExistence type="inferred from homology"/>
<dbReference type="InterPro" id="IPR057326">
    <property type="entry name" value="KR_dom"/>
</dbReference>
<dbReference type="EMBL" id="CADILE010000002">
    <property type="protein sequence ID" value="CAB3834059.1"/>
    <property type="molecule type" value="Genomic_DNA"/>
</dbReference>
<evidence type="ECO:0000313" key="5">
    <source>
        <dbReference type="EMBL" id="CAB3834059.1"/>
    </source>
</evidence>
<feature type="domain" description="Ketoreductase" evidence="4">
    <location>
        <begin position="8"/>
        <end position="190"/>
    </location>
</feature>
<dbReference type="InterPro" id="IPR036291">
    <property type="entry name" value="NAD(P)-bd_dom_sf"/>
</dbReference>
<dbReference type="Pfam" id="PF00106">
    <property type="entry name" value="adh_short"/>
    <property type="match status" value="1"/>
</dbReference>
<evidence type="ECO:0000256" key="2">
    <source>
        <dbReference type="ARBA" id="ARBA00023002"/>
    </source>
</evidence>
<dbReference type="PANTHER" id="PTHR43976">
    <property type="entry name" value="SHORT CHAIN DEHYDROGENASE"/>
    <property type="match status" value="1"/>
</dbReference>
<evidence type="ECO:0000256" key="3">
    <source>
        <dbReference type="RuleBase" id="RU000363"/>
    </source>
</evidence>
<comment type="similarity">
    <text evidence="1 3">Belongs to the short-chain dehydrogenases/reductases (SDR) family.</text>
</comment>
<organism evidence="5 6">
    <name type="scientific">Achromobacter ruhlandii</name>
    <dbReference type="NCBI Taxonomy" id="72557"/>
    <lineage>
        <taxon>Bacteria</taxon>
        <taxon>Pseudomonadati</taxon>
        <taxon>Pseudomonadota</taxon>
        <taxon>Betaproteobacteria</taxon>
        <taxon>Burkholderiales</taxon>
        <taxon>Alcaligenaceae</taxon>
        <taxon>Achromobacter</taxon>
    </lineage>
</organism>
<dbReference type="InterPro" id="IPR051911">
    <property type="entry name" value="SDR_oxidoreductase"/>
</dbReference>
<keyword evidence="2 5" id="KW-0560">Oxidoreductase</keyword>
<gene>
    <name evidence="5" type="primary">hcaB_1</name>
    <name evidence="5" type="ORF">LMG3328_00911</name>
</gene>
<dbReference type="RefSeq" id="WP_100507776.1">
    <property type="nucleotide sequence ID" value="NZ_CADIJL010000002.1"/>
</dbReference>
<dbReference type="SUPFAM" id="SSF51735">
    <property type="entry name" value="NAD(P)-binding Rossmann-fold domains"/>
    <property type="match status" value="1"/>
</dbReference>
<dbReference type="SMART" id="SM00822">
    <property type="entry name" value="PKS_KR"/>
    <property type="match status" value="1"/>
</dbReference>
<dbReference type="PRINTS" id="PR00080">
    <property type="entry name" value="SDRFAMILY"/>
</dbReference>
<sequence>MQDTQTHQTWFITGAARGIGLSLARQLLARGDNVAATSRTLASLHQALGQDNPRLLALEVDLVSEASVQAAIGKTIAAFGRIDYVVNNAGYGQQGTFEALDDGEVRRNFDVNVFAPLHVLRHALPQLRAQRGGHVFNIASIAGFDGGYAGWGSYVATKFALAGLTETLAAEGAELGIKATVVYPGPVRTDFLNDSSLVIAKRTIADYTAAQASLDLHRVGMNGKQAGDPERLALLIQQVAALAEPPLHLFAGKIANELAARKLDAARRDFNAWREAGEATDFA</sequence>
<dbReference type="Proteomes" id="UP000494122">
    <property type="component" value="Unassembled WGS sequence"/>
</dbReference>
<dbReference type="Gene3D" id="3.40.50.720">
    <property type="entry name" value="NAD(P)-binding Rossmann-like Domain"/>
    <property type="match status" value="1"/>
</dbReference>
<dbReference type="EC" id="1.3.1.87" evidence="5"/>
<evidence type="ECO:0000259" key="4">
    <source>
        <dbReference type="SMART" id="SM00822"/>
    </source>
</evidence>
<evidence type="ECO:0000313" key="6">
    <source>
        <dbReference type="Proteomes" id="UP000494122"/>
    </source>
</evidence>
<dbReference type="AlphaFoldDB" id="A0A2M9H0Q6"/>
<reference evidence="5 6" key="1">
    <citation type="submission" date="2020-04" db="EMBL/GenBank/DDBJ databases">
        <authorList>
            <person name="De Canck E."/>
        </authorList>
    </citation>
    <scope>NUCLEOTIDE SEQUENCE [LARGE SCALE GENOMIC DNA]</scope>
    <source>
        <strain evidence="5 6">LMG 3328</strain>
    </source>
</reference>
<evidence type="ECO:0000256" key="1">
    <source>
        <dbReference type="ARBA" id="ARBA00006484"/>
    </source>
</evidence>
<dbReference type="GO" id="GO:0018498">
    <property type="term" value="F:2,3-dihydroxy-2,3-dihydro-phenylpropionate dehydrogenase activity"/>
    <property type="evidence" value="ECO:0007669"/>
    <property type="project" value="UniProtKB-EC"/>
</dbReference>
<dbReference type="PRINTS" id="PR00081">
    <property type="entry name" value="GDHRDH"/>
</dbReference>
<dbReference type="InterPro" id="IPR020904">
    <property type="entry name" value="Sc_DH/Rdtase_CS"/>
</dbReference>
<dbReference type="PANTHER" id="PTHR43976:SF16">
    <property type="entry name" value="SHORT-CHAIN DEHYDROGENASE_REDUCTASE FAMILY PROTEIN"/>
    <property type="match status" value="1"/>
</dbReference>
<accession>A0A2M9H0Q6</accession>
<dbReference type="InterPro" id="IPR002347">
    <property type="entry name" value="SDR_fam"/>
</dbReference>
<protein>
    <submittedName>
        <fullName evidence="5">3-phenylpropionate-dihydrodiol/cinnamic acid-dihydrodiol dehydrogenase</fullName>
        <ecNumber evidence="5">1.3.1.87</ecNumber>
    </submittedName>
</protein>
<name>A0A2M9H0Q6_9BURK</name>
<dbReference type="CDD" id="cd05374">
    <property type="entry name" value="17beta-HSD-like_SDR_c"/>
    <property type="match status" value="1"/>
</dbReference>
<dbReference type="PROSITE" id="PS00061">
    <property type="entry name" value="ADH_SHORT"/>
    <property type="match status" value="1"/>
</dbReference>